<sequence>MIAASATFALKVGPCVRRVRFVILAPDPRQLRRCQAGNPLIGLSEFPEPPLTAVNVPGTTDATKEFMVLPGTHVISLRTAPTASGTWRITGAETSAGFIDLAPGGTAVIALGTIESARLAQLSFDNTGIPTFPLMGENLIGHLRSNMVIRVPRAAVPGLSALTTELQTSVLFLKCLAQQGGNQLGRFHLQISASGGGNTVGAEDELFRKIPDVEFFDQLRTSTDTHVSIAIRGIGEMEPSDMSTPATLATHPSRVKLYAGLDEYNVRRANVTLSPTIRDNALWNVMDATIQQVATLFANGQPVDLVQALSRDGLGTTHHEAGTLWMGTDPARSVTDANGRFHHTENLYAAGPCLFPSIGSPNPMLSGIALARRTGDRIITPVAFASANPFVTLFDGVNRANWRMSTIRNQPGRDNSGQFLIRRGALEAQPGTDLGLLWLNQPTPPRYELQLEWMMTAPDDNSGVFVGFPDPEGQGYDNTAFVGVDFGFEIQIDELARPDGAGIHRTGAVYSFKGPTDGPVVVHPPGEWNRYRITVDGPNLVVALNNRVVNNFQFAGGPQSPRGRPSTPGNPRFIGLQTHTGRVLFRHIEWRPM</sequence>
<dbReference type="InterPro" id="IPR036188">
    <property type="entry name" value="FAD/NAD-bd_sf"/>
</dbReference>
<evidence type="ECO:0000313" key="8">
    <source>
        <dbReference type="EMBL" id="MDN3564362.1"/>
    </source>
</evidence>
<comment type="similarity">
    <text evidence="2">Belongs to the GMC oxidoreductase family.</text>
</comment>
<keyword evidence="4" id="KW-0274">FAD</keyword>
<dbReference type="Pfam" id="PF06439">
    <property type="entry name" value="3keto-disac_hyd"/>
    <property type="match status" value="1"/>
</dbReference>
<evidence type="ECO:0000259" key="7">
    <source>
        <dbReference type="Pfam" id="PF06439"/>
    </source>
</evidence>
<dbReference type="Gene3D" id="2.60.120.560">
    <property type="entry name" value="Exo-inulinase, domain 1"/>
    <property type="match status" value="1"/>
</dbReference>
<evidence type="ECO:0000256" key="2">
    <source>
        <dbReference type="ARBA" id="ARBA00010790"/>
    </source>
</evidence>
<gene>
    <name evidence="8" type="ORF">QWZ14_08275</name>
</gene>
<dbReference type="InterPro" id="IPR051473">
    <property type="entry name" value="P2Ox-like"/>
</dbReference>
<proteinExistence type="inferred from homology"/>
<comment type="cofactor">
    <cofactor evidence="1">
        <name>FAD</name>
        <dbReference type="ChEBI" id="CHEBI:57692"/>
    </cofactor>
</comment>
<evidence type="ECO:0000256" key="5">
    <source>
        <dbReference type="ARBA" id="ARBA00023002"/>
    </source>
</evidence>
<dbReference type="PANTHER" id="PTHR42784:SF1">
    <property type="entry name" value="PYRANOSE 2-OXIDASE"/>
    <property type="match status" value="1"/>
</dbReference>
<dbReference type="SUPFAM" id="SSF51905">
    <property type="entry name" value="FAD/NAD(P)-binding domain"/>
    <property type="match status" value="1"/>
</dbReference>
<dbReference type="InterPro" id="IPR007867">
    <property type="entry name" value="GMC_OxRtase_C"/>
</dbReference>
<evidence type="ECO:0000256" key="1">
    <source>
        <dbReference type="ARBA" id="ARBA00001974"/>
    </source>
</evidence>
<organism evidence="8 9">
    <name type="scientific">Paeniroseomonas aquatica</name>
    <dbReference type="NCBI Taxonomy" id="373043"/>
    <lineage>
        <taxon>Bacteria</taxon>
        <taxon>Pseudomonadati</taxon>
        <taxon>Pseudomonadota</taxon>
        <taxon>Alphaproteobacteria</taxon>
        <taxon>Acetobacterales</taxon>
        <taxon>Acetobacteraceae</taxon>
        <taxon>Paeniroseomonas</taxon>
    </lineage>
</organism>
<keyword evidence="9" id="KW-1185">Reference proteome</keyword>
<keyword evidence="5" id="KW-0560">Oxidoreductase</keyword>
<dbReference type="RefSeq" id="WP_290316156.1">
    <property type="nucleotide sequence ID" value="NZ_JAUFPN010000080.1"/>
</dbReference>
<evidence type="ECO:0000313" key="9">
    <source>
        <dbReference type="Proteomes" id="UP001529369"/>
    </source>
</evidence>
<evidence type="ECO:0000256" key="3">
    <source>
        <dbReference type="ARBA" id="ARBA00022630"/>
    </source>
</evidence>
<evidence type="ECO:0000256" key="4">
    <source>
        <dbReference type="ARBA" id="ARBA00022827"/>
    </source>
</evidence>
<dbReference type="PANTHER" id="PTHR42784">
    <property type="entry name" value="PYRANOSE 2-OXIDASE"/>
    <property type="match status" value="1"/>
</dbReference>
<dbReference type="InterPro" id="IPR010496">
    <property type="entry name" value="AL/BT2_dom"/>
</dbReference>
<feature type="domain" description="Glucose-methanol-choline oxidoreductase C-terminal" evidence="6">
    <location>
        <begin position="305"/>
        <end position="371"/>
    </location>
</feature>
<dbReference type="Proteomes" id="UP001529369">
    <property type="component" value="Unassembled WGS sequence"/>
</dbReference>
<keyword evidence="3" id="KW-0285">Flavoprotein</keyword>
<reference evidence="9" key="1">
    <citation type="journal article" date="2019" name="Int. J. Syst. Evol. Microbiol.">
        <title>The Global Catalogue of Microorganisms (GCM) 10K type strain sequencing project: providing services to taxonomists for standard genome sequencing and annotation.</title>
        <authorList>
            <consortium name="The Broad Institute Genomics Platform"/>
            <consortium name="The Broad Institute Genome Sequencing Center for Infectious Disease"/>
            <person name="Wu L."/>
            <person name="Ma J."/>
        </authorList>
    </citation>
    <scope>NUCLEOTIDE SEQUENCE [LARGE SCALE GENOMIC DNA]</scope>
    <source>
        <strain evidence="9">CECT 7131</strain>
    </source>
</reference>
<protein>
    <submittedName>
        <fullName evidence="8">DUF1080 domain-containing protein</fullName>
    </submittedName>
</protein>
<dbReference type="Gene3D" id="3.50.50.60">
    <property type="entry name" value="FAD/NAD(P)-binding domain"/>
    <property type="match status" value="1"/>
</dbReference>
<comment type="caution">
    <text evidence="8">The sequence shown here is derived from an EMBL/GenBank/DDBJ whole genome shotgun (WGS) entry which is preliminary data.</text>
</comment>
<accession>A0ABT8A3J5</accession>
<feature type="domain" description="3-keto-alpha-glucoside-1,2-lyase/3-keto-2-hydroxy-glucal hydratase" evidence="7">
    <location>
        <begin position="390"/>
        <end position="590"/>
    </location>
</feature>
<dbReference type="Pfam" id="PF05199">
    <property type="entry name" value="GMC_oxred_C"/>
    <property type="match status" value="1"/>
</dbReference>
<evidence type="ECO:0000259" key="6">
    <source>
        <dbReference type="Pfam" id="PF05199"/>
    </source>
</evidence>
<dbReference type="EMBL" id="JAUFPN010000080">
    <property type="protein sequence ID" value="MDN3564362.1"/>
    <property type="molecule type" value="Genomic_DNA"/>
</dbReference>
<name>A0ABT8A3J5_9PROT</name>